<reference evidence="5 6" key="1">
    <citation type="submission" date="2021-01" db="EMBL/GenBank/DDBJ databases">
        <title>Entomomonas sp. F2A isolated from a house cricket (Acheta domesticus).</title>
        <authorList>
            <person name="Spergser J."/>
            <person name="Busse H.-J."/>
        </authorList>
    </citation>
    <scope>NUCLEOTIDE SEQUENCE [LARGE SCALE GENOMIC DNA]</scope>
    <source>
        <strain evidence="5 6">F2A</strain>
    </source>
</reference>
<gene>
    <name evidence="5" type="ORF">JHT90_06025</name>
</gene>
<dbReference type="PROSITE" id="PS50830">
    <property type="entry name" value="TNASE_3"/>
    <property type="match status" value="1"/>
</dbReference>
<protein>
    <submittedName>
        <fullName evidence="5">Thermonuclease family protein</fullName>
    </submittedName>
</protein>
<dbReference type="Gene3D" id="2.40.50.90">
    <property type="match status" value="1"/>
</dbReference>
<feature type="domain" description="TNase-like" evidence="4">
    <location>
        <begin position="17"/>
        <end position="140"/>
    </location>
</feature>
<dbReference type="PROSITE" id="PS01123">
    <property type="entry name" value="TNASE_1"/>
    <property type="match status" value="1"/>
</dbReference>
<evidence type="ECO:0000313" key="6">
    <source>
        <dbReference type="Proteomes" id="UP000595278"/>
    </source>
</evidence>
<dbReference type="PANTHER" id="PTHR12302">
    <property type="entry name" value="EBNA2 BINDING PROTEIN P100"/>
    <property type="match status" value="1"/>
</dbReference>
<sequence length="160" mass="18665">MKLLPILLICPILSYADVLICKVVAITDGDTIICLEDKVQHKIRLYHIDAPESKQDFAIASRKALSDLIFNKTVRIHTYGKDRYRRTLGTVYIQEKMLFDINLEMINKGMAWYRPFGKKNEQYLEAEEIAKANKVGLWSQQVTAVTEFKRKLKYLFYSLK</sequence>
<evidence type="ECO:0000256" key="3">
    <source>
        <dbReference type="ARBA" id="ARBA00022801"/>
    </source>
</evidence>
<dbReference type="AlphaFoldDB" id="A0A974RY16"/>
<dbReference type="SMART" id="SM00318">
    <property type="entry name" value="SNc"/>
    <property type="match status" value="1"/>
</dbReference>
<dbReference type="KEGG" id="eaz:JHT90_06025"/>
<accession>A0A974RY16</accession>
<organism evidence="5 6">
    <name type="scientific">Entomomonas asaccharolytica</name>
    <dbReference type="NCBI Taxonomy" id="2785331"/>
    <lineage>
        <taxon>Bacteria</taxon>
        <taxon>Pseudomonadati</taxon>
        <taxon>Pseudomonadota</taxon>
        <taxon>Gammaproteobacteria</taxon>
        <taxon>Pseudomonadales</taxon>
        <taxon>Pseudomonadaceae</taxon>
        <taxon>Entomomonas</taxon>
    </lineage>
</organism>
<evidence type="ECO:0000313" key="5">
    <source>
        <dbReference type="EMBL" id="QQP86795.1"/>
    </source>
</evidence>
<dbReference type="InterPro" id="IPR035437">
    <property type="entry name" value="SNase_OB-fold_sf"/>
</dbReference>
<evidence type="ECO:0000256" key="2">
    <source>
        <dbReference type="ARBA" id="ARBA00022759"/>
    </source>
</evidence>
<dbReference type="EMBL" id="CP067393">
    <property type="protein sequence ID" value="QQP86795.1"/>
    <property type="molecule type" value="Genomic_DNA"/>
</dbReference>
<proteinExistence type="predicted"/>
<dbReference type="GO" id="GO:0016787">
    <property type="term" value="F:hydrolase activity"/>
    <property type="evidence" value="ECO:0007669"/>
    <property type="project" value="UniProtKB-KW"/>
</dbReference>
<dbReference type="SUPFAM" id="SSF50199">
    <property type="entry name" value="Staphylococcal nuclease"/>
    <property type="match status" value="1"/>
</dbReference>
<dbReference type="PANTHER" id="PTHR12302:SF3">
    <property type="entry name" value="SERINE_THREONINE-PROTEIN KINASE 31"/>
    <property type="match status" value="1"/>
</dbReference>
<keyword evidence="1" id="KW-0540">Nuclease</keyword>
<dbReference type="Proteomes" id="UP000595278">
    <property type="component" value="Chromosome"/>
</dbReference>
<dbReference type="GO" id="GO:0004519">
    <property type="term" value="F:endonuclease activity"/>
    <property type="evidence" value="ECO:0007669"/>
    <property type="project" value="UniProtKB-KW"/>
</dbReference>
<evidence type="ECO:0000259" key="4">
    <source>
        <dbReference type="PROSITE" id="PS50830"/>
    </source>
</evidence>
<dbReference type="RefSeq" id="WP_201095220.1">
    <property type="nucleotide sequence ID" value="NZ_CP067393.1"/>
</dbReference>
<keyword evidence="2" id="KW-0255">Endonuclease</keyword>
<dbReference type="InterPro" id="IPR016071">
    <property type="entry name" value="Staphylococal_nuclease_OB-fold"/>
</dbReference>
<name>A0A974RY16_9GAMM</name>
<keyword evidence="6" id="KW-1185">Reference proteome</keyword>
<dbReference type="GO" id="GO:0003676">
    <property type="term" value="F:nucleic acid binding"/>
    <property type="evidence" value="ECO:0007669"/>
    <property type="project" value="InterPro"/>
</dbReference>
<dbReference type="InterPro" id="IPR002071">
    <property type="entry name" value="Thermonucl_AS"/>
</dbReference>
<evidence type="ECO:0000256" key="1">
    <source>
        <dbReference type="ARBA" id="ARBA00022722"/>
    </source>
</evidence>
<dbReference type="Pfam" id="PF00565">
    <property type="entry name" value="SNase"/>
    <property type="match status" value="1"/>
</dbReference>
<keyword evidence="3" id="KW-0378">Hydrolase</keyword>